<gene>
    <name evidence="4" type="ORF">AB4876_16790</name>
</gene>
<sequence length="77" mass="8348">MSESTVTSKGQITIPVDIRVSLSLHAGERVVFNTLEDGTVIMRAKNRSILDLEGSLSDSNPTNTKVSIEDMSIGQEK</sequence>
<feature type="domain" description="SpoVT-AbrB" evidence="3">
    <location>
        <begin position="1"/>
        <end position="47"/>
    </location>
</feature>
<dbReference type="Pfam" id="PF15937">
    <property type="entry name" value="PrlF_antitoxin"/>
    <property type="match status" value="1"/>
</dbReference>
<accession>A0ABV3UAT1</accession>
<dbReference type="NCBIfam" id="TIGR01439">
    <property type="entry name" value="lp_hng_hel_AbrB"/>
    <property type="match status" value="1"/>
</dbReference>
<proteinExistence type="predicted"/>
<dbReference type="Proteomes" id="UP001557485">
    <property type="component" value="Unassembled WGS sequence"/>
</dbReference>
<evidence type="ECO:0000313" key="5">
    <source>
        <dbReference type="Proteomes" id="UP001557485"/>
    </source>
</evidence>
<dbReference type="GO" id="GO:0003677">
    <property type="term" value="F:DNA binding"/>
    <property type="evidence" value="ECO:0007669"/>
    <property type="project" value="UniProtKB-KW"/>
</dbReference>
<name>A0ABV3UAT1_9GAMM</name>
<dbReference type="InterPro" id="IPR037914">
    <property type="entry name" value="SpoVT-AbrB_sf"/>
</dbReference>
<keyword evidence="1 4" id="KW-0238">DNA-binding</keyword>
<feature type="region of interest" description="Disordered" evidence="2">
    <location>
        <begin position="55"/>
        <end position="77"/>
    </location>
</feature>
<dbReference type="RefSeq" id="WP_368382894.1">
    <property type="nucleotide sequence ID" value="NZ_JBFRYA010000018.1"/>
</dbReference>
<protein>
    <submittedName>
        <fullName evidence="4">AbrB/MazE/SpoVT family DNA-binding domain-containing protein</fullName>
    </submittedName>
</protein>
<evidence type="ECO:0000313" key="4">
    <source>
        <dbReference type="EMBL" id="MEX1670580.1"/>
    </source>
</evidence>
<evidence type="ECO:0000256" key="2">
    <source>
        <dbReference type="SAM" id="MobiDB-lite"/>
    </source>
</evidence>
<organism evidence="4 5">
    <name type="scientific">Zhongshania guokunii</name>
    <dbReference type="NCBI Taxonomy" id="641783"/>
    <lineage>
        <taxon>Bacteria</taxon>
        <taxon>Pseudomonadati</taxon>
        <taxon>Pseudomonadota</taxon>
        <taxon>Gammaproteobacteria</taxon>
        <taxon>Cellvibrionales</taxon>
        <taxon>Spongiibacteraceae</taxon>
        <taxon>Zhongshania</taxon>
    </lineage>
</organism>
<evidence type="ECO:0000259" key="3">
    <source>
        <dbReference type="PROSITE" id="PS51740"/>
    </source>
</evidence>
<dbReference type="PROSITE" id="PS51740">
    <property type="entry name" value="SPOVT_ABRB"/>
    <property type="match status" value="1"/>
</dbReference>
<dbReference type="InterPro" id="IPR031848">
    <property type="entry name" value="PrlF_antitoxin"/>
</dbReference>
<feature type="compositionally biased region" description="Polar residues" evidence="2">
    <location>
        <begin position="56"/>
        <end position="66"/>
    </location>
</feature>
<comment type="caution">
    <text evidence="4">The sequence shown here is derived from an EMBL/GenBank/DDBJ whole genome shotgun (WGS) entry which is preliminary data.</text>
</comment>
<dbReference type="SUPFAM" id="SSF89447">
    <property type="entry name" value="AbrB/MazE/MraZ-like"/>
    <property type="match status" value="1"/>
</dbReference>
<dbReference type="Gene3D" id="2.10.260.10">
    <property type="match status" value="1"/>
</dbReference>
<keyword evidence="5" id="KW-1185">Reference proteome</keyword>
<reference evidence="4 5" key="1">
    <citation type="journal article" date="2011" name="Int. J. Syst. Evol. Microbiol.">
        <title>Zhongshania antarctica gen. nov., sp. nov. and Zhongshania guokunii sp. nov., gammaproteobacteria respectively isolated from coastal attached (fast) ice and surface seawater of the Antarctic.</title>
        <authorList>
            <person name="Li H.J."/>
            <person name="Zhang X.Y."/>
            <person name="Chen C.X."/>
            <person name="Zhang Y.J."/>
            <person name="Gao Z.M."/>
            <person name="Yu Y."/>
            <person name="Chen X.L."/>
            <person name="Chen B."/>
            <person name="Zhang Y.Z."/>
        </authorList>
    </citation>
    <scope>NUCLEOTIDE SEQUENCE [LARGE SCALE GENOMIC DNA]</scope>
    <source>
        <strain evidence="4 5">ZS6-22T</strain>
    </source>
</reference>
<dbReference type="EMBL" id="JBFRYA010000018">
    <property type="protein sequence ID" value="MEX1670580.1"/>
    <property type="molecule type" value="Genomic_DNA"/>
</dbReference>
<dbReference type="InterPro" id="IPR007159">
    <property type="entry name" value="SpoVT-AbrB_dom"/>
</dbReference>
<evidence type="ECO:0000256" key="1">
    <source>
        <dbReference type="PROSITE-ProRule" id="PRU01076"/>
    </source>
</evidence>
<dbReference type="SMART" id="SM00966">
    <property type="entry name" value="SpoVT_AbrB"/>
    <property type="match status" value="1"/>
</dbReference>